<proteinExistence type="predicted"/>
<dbReference type="InParanoid" id="A0A1B6P939"/>
<dbReference type="AlphaFoldDB" id="A0A1B6P939"/>
<dbReference type="Gramene" id="KXG22071">
    <property type="protein sequence ID" value="KXG22071"/>
    <property type="gene ID" value="SORBI_3009G148400"/>
</dbReference>
<evidence type="ECO:0000313" key="2">
    <source>
        <dbReference type="Proteomes" id="UP000000768"/>
    </source>
</evidence>
<keyword evidence="2" id="KW-1185">Reference proteome</keyword>
<gene>
    <name evidence="1" type="ORF">SORBI_3009G148400</name>
</gene>
<protein>
    <submittedName>
        <fullName evidence="1">Uncharacterized protein</fullName>
    </submittedName>
</protein>
<dbReference type="Proteomes" id="UP000000768">
    <property type="component" value="Chromosome 9"/>
</dbReference>
<organism evidence="1 2">
    <name type="scientific">Sorghum bicolor</name>
    <name type="common">Sorghum</name>
    <name type="synonym">Sorghum vulgare</name>
    <dbReference type="NCBI Taxonomy" id="4558"/>
    <lineage>
        <taxon>Eukaryota</taxon>
        <taxon>Viridiplantae</taxon>
        <taxon>Streptophyta</taxon>
        <taxon>Embryophyta</taxon>
        <taxon>Tracheophyta</taxon>
        <taxon>Spermatophyta</taxon>
        <taxon>Magnoliopsida</taxon>
        <taxon>Liliopsida</taxon>
        <taxon>Poales</taxon>
        <taxon>Poaceae</taxon>
        <taxon>PACMAD clade</taxon>
        <taxon>Panicoideae</taxon>
        <taxon>Andropogonodae</taxon>
        <taxon>Andropogoneae</taxon>
        <taxon>Sorghinae</taxon>
        <taxon>Sorghum</taxon>
    </lineage>
</organism>
<accession>A0A1B6P939</accession>
<reference evidence="1 2" key="1">
    <citation type="journal article" date="2009" name="Nature">
        <title>The Sorghum bicolor genome and the diversification of grasses.</title>
        <authorList>
            <person name="Paterson A.H."/>
            <person name="Bowers J.E."/>
            <person name="Bruggmann R."/>
            <person name="Dubchak I."/>
            <person name="Grimwood J."/>
            <person name="Gundlach H."/>
            <person name="Haberer G."/>
            <person name="Hellsten U."/>
            <person name="Mitros T."/>
            <person name="Poliakov A."/>
            <person name="Schmutz J."/>
            <person name="Spannagl M."/>
            <person name="Tang H."/>
            <person name="Wang X."/>
            <person name="Wicker T."/>
            <person name="Bharti A.K."/>
            <person name="Chapman J."/>
            <person name="Feltus F.A."/>
            <person name="Gowik U."/>
            <person name="Grigoriev I.V."/>
            <person name="Lyons E."/>
            <person name="Maher C.A."/>
            <person name="Martis M."/>
            <person name="Narechania A."/>
            <person name="Otillar R.P."/>
            <person name="Penning B.W."/>
            <person name="Salamov A.A."/>
            <person name="Wang Y."/>
            <person name="Zhang L."/>
            <person name="Carpita N.C."/>
            <person name="Freeling M."/>
            <person name="Gingle A.R."/>
            <person name="Hash C.T."/>
            <person name="Keller B."/>
            <person name="Klein P."/>
            <person name="Kresovich S."/>
            <person name="McCann M.C."/>
            <person name="Ming R."/>
            <person name="Peterson D.G."/>
            <person name="Mehboob-ur-Rahman"/>
            <person name="Ware D."/>
            <person name="Westhoff P."/>
            <person name="Mayer K.F."/>
            <person name="Messing J."/>
            <person name="Rokhsar D.S."/>
        </authorList>
    </citation>
    <scope>NUCLEOTIDE SEQUENCE [LARGE SCALE GENOMIC DNA]</scope>
    <source>
        <strain evidence="2">cv. BTx623</strain>
    </source>
</reference>
<reference evidence="2" key="2">
    <citation type="journal article" date="2018" name="Plant J.">
        <title>The Sorghum bicolor reference genome: improved assembly, gene annotations, a transcriptome atlas, and signatures of genome organization.</title>
        <authorList>
            <person name="McCormick R.F."/>
            <person name="Truong S.K."/>
            <person name="Sreedasyam A."/>
            <person name="Jenkins J."/>
            <person name="Shu S."/>
            <person name="Sims D."/>
            <person name="Kennedy M."/>
            <person name="Amirebrahimi M."/>
            <person name="Weers B.D."/>
            <person name="McKinley B."/>
            <person name="Mattison A."/>
            <person name="Morishige D.T."/>
            <person name="Grimwood J."/>
            <person name="Schmutz J."/>
            <person name="Mullet J.E."/>
        </authorList>
    </citation>
    <scope>NUCLEOTIDE SEQUENCE [LARGE SCALE GENOMIC DNA]</scope>
    <source>
        <strain evidence="2">cv. BTx623</strain>
    </source>
</reference>
<sequence length="38" mass="4628">MKYNINAKESSIYDFWIDQLIAGTIYLIKYIRMYSQFS</sequence>
<dbReference type="EMBL" id="CM000768">
    <property type="protein sequence ID" value="KXG22071.1"/>
    <property type="molecule type" value="Genomic_DNA"/>
</dbReference>
<evidence type="ECO:0000313" key="1">
    <source>
        <dbReference type="EMBL" id="KXG22071.1"/>
    </source>
</evidence>
<name>A0A1B6P939_SORBI</name>